<name>A0A923PL87_9BACT</name>
<accession>A0A923PL87</accession>
<organism evidence="2 3">
    <name type="scientific">Neolewinella lacunae</name>
    <dbReference type="NCBI Taxonomy" id="1517758"/>
    <lineage>
        <taxon>Bacteria</taxon>
        <taxon>Pseudomonadati</taxon>
        <taxon>Bacteroidota</taxon>
        <taxon>Saprospiria</taxon>
        <taxon>Saprospirales</taxon>
        <taxon>Lewinellaceae</taxon>
        <taxon>Neolewinella</taxon>
    </lineage>
</organism>
<proteinExistence type="predicted"/>
<dbReference type="InterPro" id="IPR036927">
    <property type="entry name" value="Cyt_c_oxase-like_su1_sf"/>
</dbReference>
<keyword evidence="1" id="KW-1133">Transmembrane helix</keyword>
<evidence type="ECO:0000313" key="3">
    <source>
        <dbReference type="Proteomes" id="UP000650081"/>
    </source>
</evidence>
<reference evidence="2" key="1">
    <citation type="submission" date="2020-08" db="EMBL/GenBank/DDBJ databases">
        <title>Lewinella bacteria from marine environments.</title>
        <authorList>
            <person name="Zhong Y."/>
        </authorList>
    </citation>
    <scope>NUCLEOTIDE SEQUENCE</scope>
    <source>
        <strain evidence="2">KCTC 42187</strain>
    </source>
</reference>
<protein>
    <submittedName>
        <fullName evidence="2">Uncharacterized protein</fullName>
    </submittedName>
</protein>
<evidence type="ECO:0000256" key="1">
    <source>
        <dbReference type="SAM" id="Phobius"/>
    </source>
</evidence>
<comment type="caution">
    <text evidence="2">The sequence shown here is derived from an EMBL/GenBank/DDBJ whole genome shotgun (WGS) entry which is preliminary data.</text>
</comment>
<keyword evidence="1" id="KW-0812">Transmembrane</keyword>
<evidence type="ECO:0000313" key="2">
    <source>
        <dbReference type="EMBL" id="MBC6993349.1"/>
    </source>
</evidence>
<dbReference type="EMBL" id="JACSIT010000065">
    <property type="protein sequence ID" value="MBC6993349.1"/>
    <property type="molecule type" value="Genomic_DNA"/>
</dbReference>
<gene>
    <name evidence="2" type="ORF">H9S92_04190</name>
</gene>
<keyword evidence="3" id="KW-1185">Reference proteome</keyword>
<dbReference type="Gene3D" id="1.20.210.10">
    <property type="entry name" value="Cytochrome c oxidase-like, subunit I domain"/>
    <property type="match status" value="1"/>
</dbReference>
<feature type="transmembrane region" description="Helical" evidence="1">
    <location>
        <begin position="43"/>
        <end position="64"/>
    </location>
</feature>
<feature type="transmembrane region" description="Helical" evidence="1">
    <location>
        <begin position="76"/>
        <end position="96"/>
    </location>
</feature>
<feature type="transmembrane region" description="Helical" evidence="1">
    <location>
        <begin position="12"/>
        <end position="31"/>
    </location>
</feature>
<dbReference type="AlphaFoldDB" id="A0A923PL87"/>
<keyword evidence="1" id="KW-0472">Membrane</keyword>
<sequence length="143" mass="16087">MNSIATSPHKSLWYAIPVLMVLSLIGLNSSVNLQLYDTYFDVSTFYVGFLSSAFLFLLGLLYWAVRKRKLIRWMTIIHVVMTTLTLVLILTVGLIADDSSSGDYLTFQAFNQTLGIALLVTIISQLLFLLNVGLSLLQDKKEY</sequence>
<dbReference type="RefSeq" id="WP_187465464.1">
    <property type="nucleotide sequence ID" value="NZ_JACSIT010000065.1"/>
</dbReference>
<dbReference type="Proteomes" id="UP000650081">
    <property type="component" value="Unassembled WGS sequence"/>
</dbReference>
<feature type="transmembrane region" description="Helical" evidence="1">
    <location>
        <begin position="116"/>
        <end position="137"/>
    </location>
</feature>